<dbReference type="InterPro" id="IPR023373">
    <property type="entry name" value="YmcC_sf"/>
</dbReference>
<dbReference type="Proteomes" id="UP001440612">
    <property type="component" value="Chromosome"/>
</dbReference>
<keyword evidence="2" id="KW-0449">Lipoprotein</keyword>
<protein>
    <submittedName>
        <fullName evidence="2">YjbF family lipoprotein</fullName>
    </submittedName>
</protein>
<dbReference type="EMBL" id="CP150951">
    <property type="protein sequence ID" value="WZC48732.1"/>
    <property type="molecule type" value="Genomic_DNA"/>
</dbReference>
<keyword evidence="3" id="KW-1185">Reference proteome</keyword>
<evidence type="ECO:0000256" key="1">
    <source>
        <dbReference type="SAM" id="SignalP"/>
    </source>
</evidence>
<feature type="chain" id="PRO_5045113340" evidence="1">
    <location>
        <begin position="20"/>
        <end position="190"/>
    </location>
</feature>
<accession>A0ABZ2V2K9</accession>
<evidence type="ECO:0000313" key="3">
    <source>
        <dbReference type="Proteomes" id="UP001440612"/>
    </source>
</evidence>
<dbReference type="InterPro" id="IPR021308">
    <property type="entry name" value="GfcB"/>
</dbReference>
<sequence length="190" mass="20602">MRLLFLLLLAACAPAPDGAALRATFDAKTVARLQVPVLLLSNDDFASALVPVAQDDGAQVWQSRDPIQISDQSGVVIATRGLGHDLMAGEVADAVAALQSAGGVYTRVWVHLDGDLRLVRREERCRLSPERMVRHQASSGAIDLRVVVEICGDVDPITNIYHVDGDGLIWWSQQWISPALGSVTLERVTR</sequence>
<dbReference type="Gene3D" id="2.40.360.10">
    <property type="entry name" value="YmcC-like"/>
    <property type="match status" value="1"/>
</dbReference>
<name>A0ABZ2V2K9_9RHOB</name>
<proteinExistence type="predicted"/>
<evidence type="ECO:0000313" key="2">
    <source>
        <dbReference type="EMBL" id="WZC48732.1"/>
    </source>
</evidence>
<gene>
    <name evidence="2" type="ORF">AABB29_18130</name>
</gene>
<organism evidence="2 3">
    <name type="scientific">Yoonia phaeophyticola</name>
    <dbReference type="NCBI Taxonomy" id="3137369"/>
    <lineage>
        <taxon>Bacteria</taxon>
        <taxon>Pseudomonadati</taxon>
        <taxon>Pseudomonadota</taxon>
        <taxon>Alphaproteobacteria</taxon>
        <taxon>Rhodobacterales</taxon>
        <taxon>Paracoccaceae</taxon>
        <taxon>Yoonia</taxon>
    </lineage>
</organism>
<keyword evidence="1" id="KW-0732">Signal</keyword>
<dbReference type="SUPFAM" id="SSF159270">
    <property type="entry name" value="YmcC-like"/>
    <property type="match status" value="1"/>
</dbReference>
<dbReference type="Pfam" id="PF11102">
    <property type="entry name" value="YjbF"/>
    <property type="match status" value="1"/>
</dbReference>
<feature type="signal peptide" evidence="1">
    <location>
        <begin position="1"/>
        <end position="19"/>
    </location>
</feature>
<dbReference type="RefSeq" id="WP_341366845.1">
    <property type="nucleotide sequence ID" value="NZ_CP150951.2"/>
</dbReference>
<reference evidence="3" key="1">
    <citation type="submission" date="2024-04" db="EMBL/GenBank/DDBJ databases">
        <title>Phylogenomic analyses of a clade within the roseobacter group suggest taxonomic reassignments of species of the genera Aestuariivita, Citreicella, Loktanella, Nautella, Pelagibaca, Ruegeria, Thalassobius, Thiobacimonas and Tropicibacter, and the proposal o.</title>
        <authorList>
            <person name="Jeon C.O."/>
        </authorList>
    </citation>
    <scope>NUCLEOTIDE SEQUENCE [LARGE SCALE GENOMIC DNA]</scope>
    <source>
        <strain evidence="3">BS5-3</strain>
    </source>
</reference>